<proteinExistence type="predicted"/>
<dbReference type="AlphaFoldDB" id="A0A6P6RU21"/>
<protein>
    <submittedName>
        <fullName evidence="3">Uncharacterized protein LOC113146693</fullName>
    </submittedName>
</protein>
<organism evidence="2 3">
    <name type="scientific">Cyclospora cayetanensis</name>
    <dbReference type="NCBI Taxonomy" id="88456"/>
    <lineage>
        <taxon>Eukaryota</taxon>
        <taxon>Sar</taxon>
        <taxon>Alveolata</taxon>
        <taxon>Apicomplexa</taxon>
        <taxon>Conoidasida</taxon>
        <taxon>Coccidia</taxon>
        <taxon>Eucoccidiorida</taxon>
        <taxon>Eimeriorina</taxon>
        <taxon>Eimeriidae</taxon>
        <taxon>Cyclospora</taxon>
    </lineage>
</organism>
<evidence type="ECO:0000313" key="2">
    <source>
        <dbReference type="Proteomes" id="UP000515125"/>
    </source>
</evidence>
<name>A0A6P6RU21_9EIME</name>
<keyword evidence="2" id="KW-1185">Reference proteome</keyword>
<dbReference type="GeneID" id="113146693"/>
<evidence type="ECO:0000256" key="1">
    <source>
        <dbReference type="SAM" id="MobiDB-lite"/>
    </source>
</evidence>
<dbReference type="Proteomes" id="UP000515125">
    <property type="component" value="Unplaced"/>
</dbReference>
<accession>A0A6P6RU21</accession>
<feature type="region of interest" description="Disordered" evidence="1">
    <location>
        <begin position="24"/>
        <end position="53"/>
    </location>
</feature>
<gene>
    <name evidence="3" type="primary">LOC113146693</name>
</gene>
<reference evidence="3" key="1">
    <citation type="submission" date="2025-08" db="UniProtKB">
        <authorList>
            <consortium name="RefSeq"/>
        </authorList>
    </citation>
    <scope>IDENTIFICATION</scope>
</reference>
<evidence type="ECO:0000313" key="3">
    <source>
        <dbReference type="RefSeq" id="XP_026190610.1"/>
    </source>
</evidence>
<sequence length="179" mass="18683">MKQPPRRGPVDSDTKDYSLIAAALKSHPTPRKNEERQAEAETQSAASLGTLRGENRKRMSIAGVALAASSAAPQNNHETIAAAAAAAAVAATIYLEGVVANRKKTATEIRRNPKESEWPSPCLSRHAAAAFVAAAAAALGVPHKGMAALRAATAAALCNRYSPRLPSGDFQPLLAVRVL</sequence>
<dbReference type="RefSeq" id="XP_026190610.1">
    <property type="nucleotide sequence ID" value="XM_026334825.1"/>
</dbReference>